<organism evidence="2 3">
    <name type="scientific">Stenotrophobium rhamnosiphilum</name>
    <dbReference type="NCBI Taxonomy" id="2029166"/>
    <lineage>
        <taxon>Bacteria</taxon>
        <taxon>Pseudomonadati</taxon>
        <taxon>Pseudomonadota</taxon>
        <taxon>Gammaproteobacteria</taxon>
        <taxon>Nevskiales</taxon>
        <taxon>Nevskiaceae</taxon>
        <taxon>Stenotrophobium</taxon>
    </lineage>
</organism>
<dbReference type="AlphaFoldDB" id="A0A2T5MFS5"/>
<dbReference type="RefSeq" id="WP_107939988.1">
    <property type="nucleotide sequence ID" value="NZ_QANS01000003.1"/>
</dbReference>
<protein>
    <recommendedName>
        <fullName evidence="1">Thioesterase putative domain-containing protein</fullName>
    </recommendedName>
</protein>
<dbReference type="InterPro" id="IPR029069">
    <property type="entry name" value="HotDog_dom_sf"/>
</dbReference>
<evidence type="ECO:0000259" key="1">
    <source>
        <dbReference type="Pfam" id="PF09500"/>
    </source>
</evidence>
<comment type="caution">
    <text evidence="2">The sequence shown here is derived from an EMBL/GenBank/DDBJ whole genome shotgun (WGS) entry which is preliminary data.</text>
</comment>
<name>A0A2T5MFS5_9GAMM</name>
<reference evidence="2 3" key="1">
    <citation type="submission" date="2018-04" db="EMBL/GenBank/DDBJ databases">
        <title>Novel species isolated from glacier.</title>
        <authorList>
            <person name="Liu Q."/>
            <person name="Xin Y.-H."/>
        </authorList>
    </citation>
    <scope>NUCLEOTIDE SEQUENCE [LARGE SCALE GENOMIC DNA]</scope>
    <source>
        <strain evidence="2 3">GT1R17</strain>
    </source>
</reference>
<evidence type="ECO:0000313" key="2">
    <source>
        <dbReference type="EMBL" id="PTU31445.1"/>
    </source>
</evidence>
<accession>A0A2T5MFS5</accession>
<feature type="domain" description="Thioesterase putative" evidence="1">
    <location>
        <begin position="5"/>
        <end position="143"/>
    </location>
</feature>
<dbReference type="Proteomes" id="UP000244248">
    <property type="component" value="Unassembled WGS sequence"/>
</dbReference>
<sequence>MTPEAFTEYLHKEIPLTAAMQARVLRSEAGFVEISAPLAPNKNVHGTAFAGSLSTLGLISGWVVLDRALHDAKLKAHLVAQKNECIFHAPATQELRAIARIPTDEWTRFTDALVSKGRARINVITEIRAGDTLAVTHTGTYAAKL</sequence>
<dbReference type="Gene3D" id="3.10.129.10">
    <property type="entry name" value="Hotdog Thioesterase"/>
    <property type="match status" value="1"/>
</dbReference>
<proteinExistence type="predicted"/>
<gene>
    <name evidence="2" type="ORF">CJD38_08885</name>
</gene>
<dbReference type="EMBL" id="QANS01000003">
    <property type="protein sequence ID" value="PTU31445.1"/>
    <property type="molecule type" value="Genomic_DNA"/>
</dbReference>
<evidence type="ECO:0000313" key="3">
    <source>
        <dbReference type="Proteomes" id="UP000244248"/>
    </source>
</evidence>
<dbReference type="OrthoDB" id="572024at2"/>
<dbReference type="Pfam" id="PF09500">
    <property type="entry name" value="YiiD_C"/>
    <property type="match status" value="1"/>
</dbReference>
<keyword evidence="3" id="KW-1185">Reference proteome</keyword>
<dbReference type="SUPFAM" id="SSF54637">
    <property type="entry name" value="Thioesterase/thiol ester dehydrase-isomerase"/>
    <property type="match status" value="1"/>
</dbReference>
<dbReference type="InterPro" id="IPR012660">
    <property type="entry name" value="YiiD_C"/>
</dbReference>
<dbReference type="NCBIfam" id="TIGR02447">
    <property type="entry name" value="yiiD_Cterm"/>
    <property type="match status" value="1"/>
</dbReference>